<dbReference type="Gene3D" id="3.90.245.10">
    <property type="entry name" value="Ribonucleoside hydrolase-like"/>
    <property type="match status" value="1"/>
</dbReference>
<keyword evidence="2" id="KW-0326">Glycosidase</keyword>
<name>A0ABY8QPV5_9MICO</name>
<dbReference type="RefSeq" id="WP_349637792.1">
    <property type="nucleotide sequence ID" value="NZ_CP090958.1"/>
</dbReference>
<sequence length="314" mass="32756">MSDIRKVLLDCDPGIDDALAIALAIGDPAIDLRAITTVGGNVGLQLTTENALRLREYFNADVPISAGSAAPLIRNVEDASHVHGVGGLGGAVLPASTLPVDPRHAAQLIIDTLRNAPGEVHVVAIGPLTNIALAIRLEPRVVEWAASFVMMGGSFTRGNATPAAEFNVFADPEAARIVFGAGWQVTMIGLDVTHQARANSDVIARLAAMGDLGTELVVPALTFYEDAASADGQGPAVHDLCAVAYISHPEFFTAVPAAVDVETSGRLSYGMTVVDFDPPLPNANVPTGIDKPAFWDYVVASYATHFTATGRVGQ</sequence>
<evidence type="ECO:0000313" key="5">
    <source>
        <dbReference type="Proteomes" id="UP001209083"/>
    </source>
</evidence>
<dbReference type="InterPro" id="IPR001910">
    <property type="entry name" value="Inosine/uridine_hydrolase_dom"/>
</dbReference>
<evidence type="ECO:0000259" key="3">
    <source>
        <dbReference type="Pfam" id="PF01156"/>
    </source>
</evidence>
<dbReference type="SUPFAM" id="SSF53590">
    <property type="entry name" value="Nucleoside hydrolase"/>
    <property type="match status" value="1"/>
</dbReference>
<dbReference type="PANTHER" id="PTHR12304:SF4">
    <property type="entry name" value="URIDINE NUCLEOSIDASE"/>
    <property type="match status" value="1"/>
</dbReference>
<evidence type="ECO:0000256" key="1">
    <source>
        <dbReference type="ARBA" id="ARBA00022801"/>
    </source>
</evidence>
<keyword evidence="1 4" id="KW-0378">Hydrolase</keyword>
<dbReference type="Proteomes" id="UP001209083">
    <property type="component" value="Chromosome"/>
</dbReference>
<feature type="domain" description="Inosine/uridine-preferring nucleoside hydrolase" evidence="3">
    <location>
        <begin position="7"/>
        <end position="296"/>
    </location>
</feature>
<protein>
    <submittedName>
        <fullName evidence="4">Nucleoside hydrolase</fullName>
    </submittedName>
</protein>
<organism evidence="4 5">
    <name type="scientific">Saxibacter everestensis</name>
    <dbReference type="NCBI Taxonomy" id="2909229"/>
    <lineage>
        <taxon>Bacteria</taxon>
        <taxon>Bacillati</taxon>
        <taxon>Actinomycetota</taxon>
        <taxon>Actinomycetes</taxon>
        <taxon>Micrococcales</taxon>
        <taxon>Brevibacteriaceae</taxon>
        <taxon>Saxibacter</taxon>
    </lineage>
</organism>
<dbReference type="InterPro" id="IPR036452">
    <property type="entry name" value="Ribo_hydro-like"/>
</dbReference>
<keyword evidence="5" id="KW-1185">Reference proteome</keyword>
<evidence type="ECO:0000256" key="2">
    <source>
        <dbReference type="ARBA" id="ARBA00023295"/>
    </source>
</evidence>
<reference evidence="4 5" key="1">
    <citation type="submission" date="2023-05" db="EMBL/GenBank/DDBJ databases">
        <title>Lithophilousrod everest ZFBP1038 complete genpme.</title>
        <authorList>
            <person name="Tian M."/>
        </authorList>
    </citation>
    <scope>NUCLEOTIDE SEQUENCE [LARGE SCALE GENOMIC DNA]</scope>
    <source>
        <strain evidence="4 5">ZFBP1038</strain>
    </source>
</reference>
<dbReference type="InterPro" id="IPR023186">
    <property type="entry name" value="IUNH"/>
</dbReference>
<evidence type="ECO:0000313" key="4">
    <source>
        <dbReference type="EMBL" id="WGW11010.1"/>
    </source>
</evidence>
<proteinExistence type="predicted"/>
<dbReference type="CDD" id="cd02651">
    <property type="entry name" value="nuc_hydro_IU_UC_XIUA"/>
    <property type="match status" value="1"/>
</dbReference>
<gene>
    <name evidence="4" type="ORF">LWF01_12975</name>
</gene>
<dbReference type="GO" id="GO:0016787">
    <property type="term" value="F:hydrolase activity"/>
    <property type="evidence" value="ECO:0007669"/>
    <property type="project" value="UniProtKB-KW"/>
</dbReference>
<dbReference type="EMBL" id="CP090958">
    <property type="protein sequence ID" value="WGW11010.1"/>
    <property type="molecule type" value="Genomic_DNA"/>
</dbReference>
<dbReference type="Pfam" id="PF01156">
    <property type="entry name" value="IU_nuc_hydro"/>
    <property type="match status" value="1"/>
</dbReference>
<dbReference type="PANTHER" id="PTHR12304">
    <property type="entry name" value="INOSINE-URIDINE PREFERRING NUCLEOSIDE HYDROLASE"/>
    <property type="match status" value="1"/>
</dbReference>
<accession>A0ABY8QPV5</accession>